<dbReference type="NCBIfam" id="TIGR00254">
    <property type="entry name" value="GGDEF"/>
    <property type="match status" value="1"/>
</dbReference>
<evidence type="ECO:0000313" key="6">
    <source>
        <dbReference type="EMBL" id="MFC4728907.1"/>
    </source>
</evidence>
<dbReference type="PROSITE" id="PS50887">
    <property type="entry name" value="GGDEF"/>
    <property type="match status" value="1"/>
</dbReference>
<dbReference type="InterPro" id="IPR000160">
    <property type="entry name" value="GGDEF_dom"/>
</dbReference>
<feature type="domain" description="GGDEF" evidence="5">
    <location>
        <begin position="169"/>
        <end position="301"/>
    </location>
</feature>
<dbReference type="Gene3D" id="3.30.70.270">
    <property type="match status" value="1"/>
</dbReference>
<reference evidence="7" key="1">
    <citation type="journal article" date="2019" name="Int. J. Syst. Evol. Microbiol.">
        <title>The Global Catalogue of Microorganisms (GCM) 10K type strain sequencing project: providing services to taxonomists for standard genome sequencing and annotation.</title>
        <authorList>
            <consortium name="The Broad Institute Genomics Platform"/>
            <consortium name="The Broad Institute Genome Sequencing Center for Infectious Disease"/>
            <person name="Wu L."/>
            <person name="Ma J."/>
        </authorList>
    </citation>
    <scope>NUCLEOTIDE SEQUENCE [LARGE SCALE GENOMIC DNA]</scope>
    <source>
        <strain evidence="7">CGMCC 1.13574</strain>
    </source>
</reference>
<dbReference type="SMART" id="SM00240">
    <property type="entry name" value="FHA"/>
    <property type="match status" value="1"/>
</dbReference>
<dbReference type="Pfam" id="PF00990">
    <property type="entry name" value="GGDEF"/>
    <property type="match status" value="1"/>
</dbReference>
<dbReference type="InterPro" id="IPR050469">
    <property type="entry name" value="Diguanylate_Cyclase"/>
</dbReference>
<feature type="compositionally biased region" description="Basic and acidic residues" evidence="3">
    <location>
        <begin position="1"/>
        <end position="10"/>
    </location>
</feature>
<dbReference type="SMART" id="SM00267">
    <property type="entry name" value="GGDEF"/>
    <property type="match status" value="1"/>
</dbReference>
<accession>A0ABV9NKQ4</accession>
<organism evidence="6 7">
    <name type="scientific">Coralloluteibacterium thermophilum</name>
    <dbReference type="NCBI Taxonomy" id="2707049"/>
    <lineage>
        <taxon>Bacteria</taxon>
        <taxon>Pseudomonadati</taxon>
        <taxon>Pseudomonadota</taxon>
        <taxon>Gammaproteobacteria</taxon>
        <taxon>Lysobacterales</taxon>
        <taxon>Lysobacteraceae</taxon>
        <taxon>Coralloluteibacterium</taxon>
    </lineage>
</organism>
<dbReference type="InterPro" id="IPR000253">
    <property type="entry name" value="FHA_dom"/>
</dbReference>
<evidence type="ECO:0000259" key="4">
    <source>
        <dbReference type="PROSITE" id="PS50006"/>
    </source>
</evidence>
<dbReference type="SUPFAM" id="SSF49879">
    <property type="entry name" value="SMAD/FHA domain"/>
    <property type="match status" value="1"/>
</dbReference>
<dbReference type="PANTHER" id="PTHR45138:SF9">
    <property type="entry name" value="DIGUANYLATE CYCLASE DGCM-RELATED"/>
    <property type="match status" value="1"/>
</dbReference>
<proteinExistence type="predicted"/>
<sequence>MAEHSEHGDTTRLTVPGVAPRPPAPSRACLVVIAGEAIGTRVDVGEHPLRVGRGHDCDLVLAHPSVSRRHCEVWCAPDGCHVRDLGATNPVRINDRLLAHGPSAPLVDGDLVVVGNCILKFIGAGSVEARYHEEAYEVATRDTLTGLHNRRHFLDVLDRAIVAARRGRRPLSLAILDVDHFKRINDSLGHLAGDAVLRRLAALLRAQVRGDEAIGRIGGEEFAVLLPGADLAAGAEAGERLRAAVAAAEVRAAEGAGATTISVGVATLGTCTERSGLLRAADVALYAAKDAGRDCVRTSGPSPAGP</sequence>
<feature type="region of interest" description="Disordered" evidence="3">
    <location>
        <begin position="1"/>
        <end position="20"/>
    </location>
</feature>
<dbReference type="InterPro" id="IPR029787">
    <property type="entry name" value="Nucleotide_cyclase"/>
</dbReference>
<dbReference type="EMBL" id="JBHSGG010000033">
    <property type="protein sequence ID" value="MFC4728907.1"/>
    <property type="molecule type" value="Genomic_DNA"/>
</dbReference>
<evidence type="ECO:0000256" key="3">
    <source>
        <dbReference type="SAM" id="MobiDB-lite"/>
    </source>
</evidence>
<comment type="catalytic activity">
    <reaction evidence="2">
        <text>2 GTP = 3',3'-c-di-GMP + 2 diphosphate</text>
        <dbReference type="Rhea" id="RHEA:24898"/>
        <dbReference type="ChEBI" id="CHEBI:33019"/>
        <dbReference type="ChEBI" id="CHEBI:37565"/>
        <dbReference type="ChEBI" id="CHEBI:58805"/>
        <dbReference type="EC" id="2.7.7.65"/>
    </reaction>
</comment>
<protein>
    <recommendedName>
        <fullName evidence="1">diguanylate cyclase</fullName>
        <ecNumber evidence="1">2.7.7.65</ecNumber>
    </recommendedName>
</protein>
<comment type="caution">
    <text evidence="6">The sequence shown here is derived from an EMBL/GenBank/DDBJ whole genome shotgun (WGS) entry which is preliminary data.</text>
</comment>
<keyword evidence="7" id="KW-1185">Reference proteome</keyword>
<dbReference type="InterPro" id="IPR043128">
    <property type="entry name" value="Rev_trsase/Diguanyl_cyclase"/>
</dbReference>
<dbReference type="SUPFAM" id="SSF55073">
    <property type="entry name" value="Nucleotide cyclase"/>
    <property type="match status" value="1"/>
</dbReference>
<dbReference type="CDD" id="cd00060">
    <property type="entry name" value="FHA"/>
    <property type="match status" value="1"/>
</dbReference>
<dbReference type="EC" id="2.7.7.65" evidence="1"/>
<dbReference type="PROSITE" id="PS50006">
    <property type="entry name" value="FHA_DOMAIN"/>
    <property type="match status" value="1"/>
</dbReference>
<evidence type="ECO:0000256" key="1">
    <source>
        <dbReference type="ARBA" id="ARBA00012528"/>
    </source>
</evidence>
<dbReference type="PANTHER" id="PTHR45138">
    <property type="entry name" value="REGULATORY COMPONENTS OF SENSORY TRANSDUCTION SYSTEM"/>
    <property type="match status" value="1"/>
</dbReference>
<evidence type="ECO:0000313" key="7">
    <source>
        <dbReference type="Proteomes" id="UP001595892"/>
    </source>
</evidence>
<dbReference type="InterPro" id="IPR008984">
    <property type="entry name" value="SMAD_FHA_dom_sf"/>
</dbReference>
<dbReference type="Proteomes" id="UP001595892">
    <property type="component" value="Unassembled WGS sequence"/>
</dbReference>
<dbReference type="CDD" id="cd01949">
    <property type="entry name" value="GGDEF"/>
    <property type="match status" value="1"/>
</dbReference>
<dbReference type="RefSeq" id="WP_377004974.1">
    <property type="nucleotide sequence ID" value="NZ_JBHSGG010000033.1"/>
</dbReference>
<feature type="domain" description="FHA" evidence="4">
    <location>
        <begin position="49"/>
        <end position="98"/>
    </location>
</feature>
<gene>
    <name evidence="6" type="ORF">ACFO3Q_12095</name>
</gene>
<dbReference type="Gene3D" id="2.60.200.20">
    <property type="match status" value="1"/>
</dbReference>
<evidence type="ECO:0000259" key="5">
    <source>
        <dbReference type="PROSITE" id="PS50887"/>
    </source>
</evidence>
<name>A0ABV9NKQ4_9GAMM</name>
<dbReference type="Pfam" id="PF00498">
    <property type="entry name" value="FHA"/>
    <property type="match status" value="1"/>
</dbReference>
<evidence type="ECO:0000256" key="2">
    <source>
        <dbReference type="ARBA" id="ARBA00034247"/>
    </source>
</evidence>